<evidence type="ECO:0000256" key="1">
    <source>
        <dbReference type="SAM" id="MobiDB-lite"/>
    </source>
</evidence>
<protein>
    <submittedName>
        <fullName evidence="2">Uncharacterized protein</fullName>
    </submittedName>
</protein>
<organism evidence="2 3">
    <name type="scientific">Pleurodeles waltl</name>
    <name type="common">Iberian ribbed newt</name>
    <dbReference type="NCBI Taxonomy" id="8319"/>
    <lineage>
        <taxon>Eukaryota</taxon>
        <taxon>Metazoa</taxon>
        <taxon>Chordata</taxon>
        <taxon>Craniata</taxon>
        <taxon>Vertebrata</taxon>
        <taxon>Euteleostomi</taxon>
        <taxon>Amphibia</taxon>
        <taxon>Batrachia</taxon>
        <taxon>Caudata</taxon>
        <taxon>Salamandroidea</taxon>
        <taxon>Salamandridae</taxon>
        <taxon>Pleurodelinae</taxon>
        <taxon>Pleurodeles</taxon>
    </lineage>
</organism>
<gene>
    <name evidence="2" type="ORF">NDU88_004510</name>
</gene>
<reference evidence="2" key="1">
    <citation type="journal article" date="2022" name="bioRxiv">
        <title>Sequencing and chromosome-scale assembly of the giantPleurodeles waltlgenome.</title>
        <authorList>
            <person name="Brown T."/>
            <person name="Elewa A."/>
            <person name="Iarovenko S."/>
            <person name="Subramanian E."/>
            <person name="Araus A.J."/>
            <person name="Petzold A."/>
            <person name="Susuki M."/>
            <person name="Suzuki K.-i.T."/>
            <person name="Hayashi T."/>
            <person name="Toyoda A."/>
            <person name="Oliveira C."/>
            <person name="Osipova E."/>
            <person name="Leigh N.D."/>
            <person name="Simon A."/>
            <person name="Yun M.H."/>
        </authorList>
    </citation>
    <scope>NUCLEOTIDE SEQUENCE</scope>
    <source>
        <strain evidence="2">20211129_DDA</strain>
        <tissue evidence="2">Liver</tissue>
    </source>
</reference>
<accession>A0AAV7MVC5</accession>
<feature type="compositionally biased region" description="Basic residues" evidence="1">
    <location>
        <begin position="18"/>
        <end position="28"/>
    </location>
</feature>
<dbReference type="Proteomes" id="UP001066276">
    <property type="component" value="Chromosome 9"/>
</dbReference>
<dbReference type="AlphaFoldDB" id="A0AAV7MVC5"/>
<evidence type="ECO:0000313" key="2">
    <source>
        <dbReference type="EMBL" id="KAJ1107114.1"/>
    </source>
</evidence>
<evidence type="ECO:0000313" key="3">
    <source>
        <dbReference type="Proteomes" id="UP001066276"/>
    </source>
</evidence>
<name>A0AAV7MVC5_PLEWA</name>
<proteinExistence type="predicted"/>
<keyword evidence="3" id="KW-1185">Reference proteome</keyword>
<feature type="region of interest" description="Disordered" evidence="1">
    <location>
        <begin position="1"/>
        <end position="40"/>
    </location>
</feature>
<sequence length="87" mass="9797">MTWENRFMQEWTSEASKTHRKETRHRARCPAGGGKASVATRPRVVVGADGGARKEPRRGALTSHIQEARSLCARKRAVPTGFRRARR</sequence>
<comment type="caution">
    <text evidence="2">The sequence shown here is derived from an EMBL/GenBank/DDBJ whole genome shotgun (WGS) entry which is preliminary data.</text>
</comment>
<dbReference type="EMBL" id="JANPWB010000013">
    <property type="protein sequence ID" value="KAJ1107114.1"/>
    <property type="molecule type" value="Genomic_DNA"/>
</dbReference>